<keyword evidence="3" id="KW-0472">Membrane</keyword>
<keyword evidence="3" id="KW-0812">Transmembrane</keyword>
<dbReference type="Pfam" id="PF00616">
    <property type="entry name" value="RasGAP"/>
    <property type="match status" value="1"/>
</dbReference>
<dbReference type="InterPro" id="IPR023152">
    <property type="entry name" value="RasGAP_CS"/>
</dbReference>
<evidence type="ECO:0000256" key="3">
    <source>
        <dbReference type="SAM" id="Phobius"/>
    </source>
</evidence>
<evidence type="ECO:0000259" key="4">
    <source>
        <dbReference type="PROSITE" id="PS50018"/>
    </source>
</evidence>
<feature type="region of interest" description="Disordered" evidence="2">
    <location>
        <begin position="856"/>
        <end position="894"/>
    </location>
</feature>
<dbReference type="PROSITE" id="PS50018">
    <property type="entry name" value="RAS_GTPASE_ACTIV_2"/>
    <property type="match status" value="1"/>
</dbReference>
<keyword evidence="6" id="KW-1185">Reference proteome</keyword>
<sequence length="2056" mass="227126">MVDSGAEPAMLSRRATLPATIGRVESFFHRRFRRKQREIPVHPEVPTKEKEEGAPVPRGKPVECATDDVFRITLPQPRNVLRDRKGSQPTSKPLNLPEFDSLTAYLPLDEPENRECAKGIWRAEAERLVELGKNINRPLRFNDQVFFRKGDKCGYHDLSKLSQTILTAISLCSIDNECINVKHCPRLSNRDKLSKLIDQVQLTQGTDDDCEETTTEYLQANSDESIDAMVDLVNYVSAMLARLIMQTATGDFWKHNLLGVLTKFTAKLKILLLDIHTNSIIAVKAGQLALEKSVSKKVSFGSFTDEEECEEFLRMLDADAKAGLTSAEEAEVGAYCVDQNKFRGGINAAWNHILVSLRCLDRSGLPATAYEICCVAYETGFEGFKALLFQDRDLEYSASSDRDVLNTAHSAFCILHQTVCNIEDSGGSPPGSPESNGLTTTVEWAYADSSDPSCAPPGSDGFDPCDLSKLQRMEVALRFMDDIITIMVPLVMTSPIFVSNFTDFRTMMALSDPSGEVCSFQEGQFSAFFRMYTDQFEKIRPQRDTMHLLQAVRGGFFSRCSLMTGSSLKSTASAPPVNRKHKIVGRFHERIEEMNSWIIDENSVTVHCGLFVGSVIAGALLLAAGGLVIGFSVGERIHGVDPSNLATYLWVLATFIILVCKSALVENWAWNDFLHRRVRCRSVSELQAVTGINEQLIMAKLLHDECGGRGVLTTRGPYNSIFLKRSDDGFSIDRPLRTRTMLLSGLTLLKIVTPRGHALVCLDARRGTRLRVVGHQGLQNREYLAESSAAVMSELVAVNGGAAGEAMPPPTRRSRRPSSGNNSPERQFRAIRRAQSTSAAMTNMSQLRDMTIRMVPDSSDEEDSDSQDSHSPMSTPPRTPKTCDGPKNEPRGHFPFATRTVAFSSINGAPQPLSNDEKTIEYRTRGRAFSHSPSSTISEAYSSPTETVATSSSSISVNTTFQTFRDRVRQQSTSSSQGSPTSPPPAAMPSPATASAQISTNIYSTNIPKHKKKSSSKLYKQRTLKNQGSNGALSSIHTSEPSSNIRQPLTGDAGRILALMKELRGKMEGEVEYKIGDAPVWSTGVFLIVNETGRLVLVKEDGDHTTVVVDLRGCEVRTVGNRAEDTECTIEISTFHSRQDVKIKPPNTLQYDCWLASLLCWQPIHPAGPNNKMVKTQPVKLATDRKVERRRNSDATHSKDAAIIKVGKMAMWDCNNAASGSPSMTATVASKLPTRTSKTSGHSWRKISCILQENGEFKMYNETDVALLHVLQLSSLSRSAIQHLDPSVLGQDFCIGIYPNYSPHARFKAQVTPPIYISMETKILFEVWFVLLRAYTVPELYGPVGLTPSASSTPQSAPPSHSFEFSPTGTMTDAFRVPRMLNMRIVEAKLPGITSSNDDHRHQFGEKKDTEIFWELVIDSEVRARSMPRVINSTCLWMETFEFPELPSQLNLIEVVMKQRIVKHKRDRGPTTSNGSLTHHSMPAGEPIGVVTIDLQDLEFDTESEIWWPIMPASRNMDASLGEVMLKMQREEPIVLMMDEYKPLLDLLQNFSNGLTIQVGQVLSADLRRVAHTMLKIFQVSGKAIDWLMAIAESEIGALKGGESAAKKETPAPTADGEAQPPKPEAPKMDGKRAQMEANILFRGNSLLTKAVEAHMQRFGKEYMEETIAEHVQRVAEEDLLFEVDPMKCKSSDDLRQNWKMLNALVRGVWQSINNSAAKCPLEIKKVLNHVRTCVELKFGNMVEGPSYSSVSGFLFLRFLCPAIMNPKSFGILKDHPGSQAQRTLTLLAKSLQGLANMTTFGVKEPFMEPMNEFLLENTVDFKRFIDDVSLASPEIQQAVQVPPSYATPITIQARLQQASKEGFPSLPFLIDQPRAIGLLVQMWLKWDESQDGKPPQNFSPDLQHFHEICLHLKERMALCVGRAEEAERPSSSLSNRWEEVAEGLASSAALSPALATPGWDNNGSGQPPAKDSPTIGYLAMSSSGLLPPTKVFSPPFSASQHYTRGAGVSMMRNGSTSVGVLPEEQEGEGGAAGGGKKKLSNFVSGLKQKVKGEKE</sequence>
<keyword evidence="3" id="KW-1133">Transmembrane helix</keyword>
<feature type="region of interest" description="Disordered" evidence="2">
    <location>
        <begin position="801"/>
        <end position="827"/>
    </location>
</feature>
<proteinExistence type="predicted"/>
<evidence type="ECO:0000256" key="1">
    <source>
        <dbReference type="ARBA" id="ARBA00022468"/>
    </source>
</evidence>
<feature type="transmembrane region" description="Helical" evidence="3">
    <location>
        <begin position="645"/>
        <end position="670"/>
    </location>
</feature>
<name>A0AAD6NFA9_DREDA</name>
<gene>
    <name evidence="5" type="ORF">Dda_8225</name>
</gene>
<dbReference type="SMART" id="SM00323">
    <property type="entry name" value="RasGAP"/>
    <property type="match status" value="1"/>
</dbReference>
<feature type="region of interest" description="Disordered" evidence="2">
    <location>
        <begin position="1954"/>
        <end position="1975"/>
    </location>
</feature>
<reference evidence="5" key="1">
    <citation type="submission" date="2023-01" db="EMBL/GenBank/DDBJ databases">
        <title>The chitinases involved in constricting ring structure development in the nematode-trapping fungus Drechslerella dactyloides.</title>
        <authorList>
            <person name="Wang R."/>
            <person name="Zhang L."/>
            <person name="Tang P."/>
            <person name="Li S."/>
            <person name="Liang L."/>
        </authorList>
    </citation>
    <scope>NUCLEOTIDE SEQUENCE</scope>
    <source>
        <strain evidence="5">YMF1.00031</strain>
    </source>
</reference>
<keyword evidence="1" id="KW-0343">GTPase activation</keyword>
<dbReference type="InterPro" id="IPR001936">
    <property type="entry name" value="RasGAP_dom"/>
</dbReference>
<dbReference type="SUPFAM" id="SSF48350">
    <property type="entry name" value="GTPase activation domain, GAP"/>
    <property type="match status" value="1"/>
</dbReference>
<feature type="compositionally biased region" description="Polar residues" evidence="2">
    <location>
        <begin position="1025"/>
        <end position="1047"/>
    </location>
</feature>
<feature type="region of interest" description="Disordered" evidence="2">
    <location>
        <begin position="965"/>
        <end position="994"/>
    </location>
</feature>
<dbReference type="GO" id="GO:0005096">
    <property type="term" value="F:GTPase activator activity"/>
    <property type="evidence" value="ECO:0007669"/>
    <property type="project" value="UniProtKB-KW"/>
</dbReference>
<accession>A0AAD6NFA9</accession>
<feature type="region of interest" description="Disordered" evidence="2">
    <location>
        <begin position="2021"/>
        <end position="2056"/>
    </location>
</feature>
<dbReference type="PROSITE" id="PS00509">
    <property type="entry name" value="RAS_GTPASE_ACTIV_1"/>
    <property type="match status" value="1"/>
</dbReference>
<dbReference type="PANTHER" id="PTHR10194:SF60">
    <property type="entry name" value="RAS GTPASE-ACTIVATING PROTEIN RASKOL"/>
    <property type="match status" value="1"/>
</dbReference>
<feature type="compositionally biased region" description="Basic and acidic residues" evidence="2">
    <location>
        <begin position="41"/>
        <end position="53"/>
    </location>
</feature>
<feature type="region of interest" description="Disordered" evidence="2">
    <location>
        <begin position="1025"/>
        <end position="1049"/>
    </location>
</feature>
<dbReference type="Gene3D" id="1.10.506.10">
    <property type="entry name" value="GTPase Activation - p120gap, domain 1"/>
    <property type="match status" value="1"/>
</dbReference>
<feature type="region of interest" description="Disordered" evidence="2">
    <location>
        <begin position="1601"/>
        <end position="1631"/>
    </location>
</feature>
<dbReference type="InterPro" id="IPR008936">
    <property type="entry name" value="Rho_GTPase_activation_prot"/>
</dbReference>
<feature type="domain" description="Ras-GAP" evidence="4">
    <location>
        <begin position="1566"/>
        <end position="1797"/>
    </location>
</feature>
<evidence type="ECO:0000256" key="2">
    <source>
        <dbReference type="SAM" id="MobiDB-lite"/>
    </source>
</evidence>
<feature type="region of interest" description="Disordered" evidence="2">
    <location>
        <begin position="41"/>
        <end position="60"/>
    </location>
</feature>
<dbReference type="CDD" id="cd05137">
    <property type="entry name" value="RasGAP_CLA2_BUD2"/>
    <property type="match status" value="1"/>
</dbReference>
<comment type="caution">
    <text evidence="5">The sequence shown here is derived from an EMBL/GenBank/DDBJ whole genome shotgun (WGS) entry which is preliminary data.</text>
</comment>
<feature type="transmembrane region" description="Helical" evidence="3">
    <location>
        <begin position="610"/>
        <end position="633"/>
    </location>
</feature>
<feature type="compositionally biased region" description="Low complexity" evidence="2">
    <location>
        <begin position="970"/>
        <end position="980"/>
    </location>
</feature>
<dbReference type="EMBL" id="JAQGDS010000011">
    <property type="protein sequence ID" value="KAJ6257336.1"/>
    <property type="molecule type" value="Genomic_DNA"/>
</dbReference>
<dbReference type="GO" id="GO:0007165">
    <property type="term" value="P:signal transduction"/>
    <property type="evidence" value="ECO:0007669"/>
    <property type="project" value="UniProtKB-ARBA"/>
</dbReference>
<dbReference type="InterPro" id="IPR039360">
    <property type="entry name" value="Ras_GTPase"/>
</dbReference>
<evidence type="ECO:0000313" key="5">
    <source>
        <dbReference type="EMBL" id="KAJ6257336.1"/>
    </source>
</evidence>
<dbReference type="PANTHER" id="PTHR10194">
    <property type="entry name" value="RAS GTPASE-ACTIVATING PROTEINS"/>
    <property type="match status" value="1"/>
</dbReference>
<organism evidence="5 6">
    <name type="scientific">Drechslerella dactyloides</name>
    <name type="common">Nematode-trapping fungus</name>
    <name type="synonym">Arthrobotrys dactyloides</name>
    <dbReference type="NCBI Taxonomy" id="74499"/>
    <lineage>
        <taxon>Eukaryota</taxon>
        <taxon>Fungi</taxon>
        <taxon>Dikarya</taxon>
        <taxon>Ascomycota</taxon>
        <taxon>Pezizomycotina</taxon>
        <taxon>Orbiliomycetes</taxon>
        <taxon>Orbiliales</taxon>
        <taxon>Orbiliaceae</taxon>
        <taxon>Drechslerella</taxon>
    </lineage>
</organism>
<dbReference type="Proteomes" id="UP001221413">
    <property type="component" value="Unassembled WGS sequence"/>
</dbReference>
<evidence type="ECO:0000313" key="6">
    <source>
        <dbReference type="Proteomes" id="UP001221413"/>
    </source>
</evidence>
<protein>
    <recommendedName>
        <fullName evidence="4">Ras-GAP domain-containing protein</fullName>
    </recommendedName>
</protein>